<keyword evidence="6" id="KW-1185">Reference proteome</keyword>
<reference evidence="5 6" key="1">
    <citation type="submission" date="2017-03" db="EMBL/GenBank/DDBJ databases">
        <title>Genome sequence of Clostridium hungatei DSM 14427.</title>
        <authorList>
            <person name="Poehlein A."/>
            <person name="Daniel R."/>
        </authorList>
    </citation>
    <scope>NUCLEOTIDE SEQUENCE [LARGE SCALE GENOMIC DNA]</scope>
    <source>
        <strain evidence="5 6">DSM 14427</strain>
    </source>
</reference>
<keyword evidence="3 5" id="KW-0067">ATP-binding</keyword>
<protein>
    <submittedName>
        <fullName evidence="5">ABC-type transporter ATP-binding protein EcsA</fullName>
    </submittedName>
</protein>
<dbReference type="RefSeq" id="WP_080064095.1">
    <property type="nucleotide sequence ID" value="NZ_MZGX01000009.1"/>
</dbReference>
<proteinExistence type="predicted"/>
<dbReference type="GO" id="GO:0016887">
    <property type="term" value="F:ATP hydrolysis activity"/>
    <property type="evidence" value="ECO:0007669"/>
    <property type="project" value="InterPro"/>
</dbReference>
<dbReference type="Pfam" id="PF00005">
    <property type="entry name" value="ABC_tran"/>
    <property type="match status" value="1"/>
</dbReference>
<gene>
    <name evidence="5" type="primary">ecsA_3</name>
    <name evidence="5" type="ORF">CLHUN_16440</name>
</gene>
<dbReference type="InterPro" id="IPR051782">
    <property type="entry name" value="ABC_Transporter_VariousFunc"/>
</dbReference>
<organism evidence="5 6">
    <name type="scientific">Ruminiclostridium hungatei</name>
    <name type="common">Clostridium hungatei</name>
    <dbReference type="NCBI Taxonomy" id="48256"/>
    <lineage>
        <taxon>Bacteria</taxon>
        <taxon>Bacillati</taxon>
        <taxon>Bacillota</taxon>
        <taxon>Clostridia</taxon>
        <taxon>Eubacteriales</taxon>
        <taxon>Oscillospiraceae</taxon>
        <taxon>Ruminiclostridium</taxon>
    </lineage>
</organism>
<comment type="caution">
    <text evidence="5">The sequence shown here is derived from an EMBL/GenBank/DDBJ whole genome shotgun (WGS) entry which is preliminary data.</text>
</comment>
<dbReference type="CDD" id="cd03230">
    <property type="entry name" value="ABC_DR_subfamily_A"/>
    <property type="match status" value="1"/>
</dbReference>
<evidence type="ECO:0000256" key="1">
    <source>
        <dbReference type="ARBA" id="ARBA00022448"/>
    </source>
</evidence>
<evidence type="ECO:0000256" key="2">
    <source>
        <dbReference type="ARBA" id="ARBA00022741"/>
    </source>
</evidence>
<dbReference type="InterPro" id="IPR003439">
    <property type="entry name" value="ABC_transporter-like_ATP-bd"/>
</dbReference>
<keyword evidence="2" id="KW-0547">Nucleotide-binding</keyword>
<dbReference type="Proteomes" id="UP000191554">
    <property type="component" value="Unassembled WGS sequence"/>
</dbReference>
<dbReference type="PANTHER" id="PTHR42939">
    <property type="entry name" value="ABC TRANSPORTER ATP-BINDING PROTEIN ALBC-RELATED"/>
    <property type="match status" value="1"/>
</dbReference>
<evidence type="ECO:0000259" key="4">
    <source>
        <dbReference type="PROSITE" id="PS50893"/>
    </source>
</evidence>
<dbReference type="SMART" id="SM00382">
    <property type="entry name" value="AAA"/>
    <property type="match status" value="1"/>
</dbReference>
<evidence type="ECO:0000313" key="5">
    <source>
        <dbReference type="EMBL" id="OPX44345.1"/>
    </source>
</evidence>
<name>A0A1V4SLI1_RUMHU</name>
<dbReference type="SUPFAM" id="SSF52540">
    <property type="entry name" value="P-loop containing nucleoside triphosphate hydrolases"/>
    <property type="match status" value="1"/>
</dbReference>
<keyword evidence="1" id="KW-0813">Transport</keyword>
<dbReference type="PROSITE" id="PS50893">
    <property type="entry name" value="ABC_TRANSPORTER_2"/>
    <property type="match status" value="1"/>
</dbReference>
<dbReference type="PANTHER" id="PTHR42939:SF1">
    <property type="entry name" value="ABC TRANSPORTER ATP-BINDING PROTEIN ALBC-RELATED"/>
    <property type="match status" value="1"/>
</dbReference>
<dbReference type="InterPro" id="IPR027417">
    <property type="entry name" value="P-loop_NTPase"/>
</dbReference>
<evidence type="ECO:0000313" key="6">
    <source>
        <dbReference type="Proteomes" id="UP000191554"/>
    </source>
</evidence>
<dbReference type="EMBL" id="MZGX01000009">
    <property type="protein sequence ID" value="OPX44345.1"/>
    <property type="molecule type" value="Genomic_DNA"/>
</dbReference>
<evidence type="ECO:0000256" key="3">
    <source>
        <dbReference type="ARBA" id="ARBA00022840"/>
    </source>
</evidence>
<dbReference type="InterPro" id="IPR003593">
    <property type="entry name" value="AAA+_ATPase"/>
</dbReference>
<accession>A0A1V4SLI1</accession>
<dbReference type="AlphaFoldDB" id="A0A1V4SLI1"/>
<dbReference type="OrthoDB" id="9775135at2"/>
<sequence>MITINKLTKSYKKFKAVDDISLTAKPGEITILLGPNGAGKSTTIKSIAGLLNFDGEITICGHRNKTVEAKKIFGYIPETPALYDFLTPWEHAQFIAKAYKLEDTWKQKIKDIFERLEIYDRKDKYVREMSKGMTQKLSIAVALLIDPQAALFDEPLVGLDPKAINEVLKIFEELKSQGKSVLVSTHIIDTINEVWDRAYIMDKGKIICDITREQLEGRDLKAMFFELTEGDAEECRQ</sequence>
<dbReference type="STRING" id="48256.CLHUN_16440"/>
<dbReference type="Gene3D" id="3.40.50.300">
    <property type="entry name" value="P-loop containing nucleotide triphosphate hydrolases"/>
    <property type="match status" value="1"/>
</dbReference>
<feature type="domain" description="ABC transporter" evidence="4">
    <location>
        <begin position="2"/>
        <end position="228"/>
    </location>
</feature>
<dbReference type="GO" id="GO:0005524">
    <property type="term" value="F:ATP binding"/>
    <property type="evidence" value="ECO:0007669"/>
    <property type="project" value="UniProtKB-KW"/>
</dbReference>